<dbReference type="EMBL" id="BBLG01000002">
    <property type="protein sequence ID" value="GAK75521.1"/>
    <property type="molecule type" value="Genomic_DNA"/>
</dbReference>
<sequence>MTVCAQERIDSCPMEGFLPVQIDELLDLQKQGLKSVLLLPVGHRAKDDVFSKMEKVRRPQQEMVQYV</sequence>
<evidence type="ECO:0000313" key="2">
    <source>
        <dbReference type="Proteomes" id="UP000028980"/>
    </source>
</evidence>
<dbReference type="Gene3D" id="3.40.109.10">
    <property type="entry name" value="NADH Oxidase"/>
    <property type="match status" value="1"/>
</dbReference>
<reference evidence="1 2" key="1">
    <citation type="journal article" date="2014" name="Genome Announc.">
        <title>Draft Genome Sequences of Marine Flavobacterium Nonlabens Strains NR17, NR24, NR27, NR32, NR33, and Ara13.</title>
        <authorList>
            <person name="Nakanishi M."/>
            <person name="Meirelles P."/>
            <person name="Suzuki R."/>
            <person name="Takatani N."/>
            <person name="Mino S."/>
            <person name="Suda W."/>
            <person name="Oshima K."/>
            <person name="Hattori M."/>
            <person name="Ohkuma M."/>
            <person name="Hosokawa M."/>
            <person name="Miyashita K."/>
            <person name="Thompson F.L."/>
            <person name="Niwa A."/>
            <person name="Sawabe T."/>
            <person name="Sawabe T."/>
        </authorList>
    </citation>
    <scope>NUCLEOTIDE SEQUENCE [LARGE SCALE GENOMIC DNA]</scope>
    <source>
        <strain evidence="2">JCM19296</strain>
    </source>
</reference>
<evidence type="ECO:0000313" key="1">
    <source>
        <dbReference type="EMBL" id="GAK75521.1"/>
    </source>
</evidence>
<dbReference type="SUPFAM" id="SSF55469">
    <property type="entry name" value="FMN-dependent nitroreductase-like"/>
    <property type="match status" value="1"/>
</dbReference>
<accession>A0A081D9C5</accession>
<protein>
    <submittedName>
        <fullName evidence="1">Oxygen-insensitive NAD(P)H nitroreductase</fullName>
        <ecNumber evidence="1">1.5.1.34</ecNumber>
    </submittedName>
</protein>
<dbReference type="AlphaFoldDB" id="A0A081D9C5"/>
<proteinExistence type="predicted"/>
<dbReference type="EC" id="1.5.1.34" evidence="1"/>
<dbReference type="Proteomes" id="UP000028980">
    <property type="component" value="Unassembled WGS sequence"/>
</dbReference>
<keyword evidence="1" id="KW-0560">Oxidoreductase</keyword>
<dbReference type="GO" id="GO:0004155">
    <property type="term" value="F:6,7-dihydropteridine reductase activity"/>
    <property type="evidence" value="ECO:0007669"/>
    <property type="project" value="UniProtKB-EC"/>
</dbReference>
<comment type="caution">
    <text evidence="1">The sequence shown here is derived from an EMBL/GenBank/DDBJ whole genome shotgun (WGS) entry which is preliminary data.</text>
</comment>
<name>A0A081D9C5_NONUL</name>
<organism evidence="1 2">
    <name type="scientific">Nonlabens ulvanivorans</name>
    <name type="common">Persicivirga ulvanivorans</name>
    <dbReference type="NCBI Taxonomy" id="906888"/>
    <lineage>
        <taxon>Bacteria</taxon>
        <taxon>Pseudomonadati</taxon>
        <taxon>Bacteroidota</taxon>
        <taxon>Flavobacteriia</taxon>
        <taxon>Flavobacteriales</taxon>
        <taxon>Flavobacteriaceae</taxon>
        <taxon>Nonlabens</taxon>
    </lineage>
</organism>
<gene>
    <name evidence="1" type="ORF">JCM19296_1113</name>
</gene>
<dbReference type="InterPro" id="IPR000415">
    <property type="entry name" value="Nitroreductase-like"/>
</dbReference>